<feature type="region of interest" description="Disordered" evidence="2">
    <location>
        <begin position="1"/>
        <end position="22"/>
    </location>
</feature>
<dbReference type="PRINTS" id="PR00080">
    <property type="entry name" value="SDRFAMILY"/>
</dbReference>
<dbReference type="PANTHER" id="PTHR42879:SF2">
    <property type="entry name" value="3-OXOACYL-[ACYL-CARRIER-PROTEIN] REDUCTASE FABG"/>
    <property type="match status" value="1"/>
</dbReference>
<dbReference type="InterPro" id="IPR020904">
    <property type="entry name" value="Sc_DH/Rdtase_CS"/>
</dbReference>
<proteinExistence type="inferred from homology"/>
<evidence type="ECO:0000259" key="3">
    <source>
        <dbReference type="SMART" id="SM00822"/>
    </source>
</evidence>
<dbReference type="NCBIfam" id="NF005559">
    <property type="entry name" value="PRK07231.1"/>
    <property type="match status" value="1"/>
</dbReference>
<dbReference type="PANTHER" id="PTHR42879">
    <property type="entry name" value="3-OXOACYL-(ACYL-CARRIER-PROTEIN) REDUCTASE"/>
    <property type="match status" value="1"/>
</dbReference>
<dbReference type="SUPFAM" id="SSF51735">
    <property type="entry name" value="NAD(P)-binding Rossmann-fold domains"/>
    <property type="match status" value="1"/>
</dbReference>
<dbReference type="PROSITE" id="PS00061">
    <property type="entry name" value="ADH_SHORT"/>
    <property type="match status" value="1"/>
</dbReference>
<dbReference type="InterPro" id="IPR002347">
    <property type="entry name" value="SDR_fam"/>
</dbReference>
<evidence type="ECO:0000256" key="2">
    <source>
        <dbReference type="SAM" id="MobiDB-lite"/>
    </source>
</evidence>
<keyword evidence="5" id="KW-1185">Reference proteome</keyword>
<protein>
    <submittedName>
        <fullName evidence="4">SDR family NAD(P)-dependent oxidoreductase</fullName>
    </submittedName>
</protein>
<dbReference type="EMBL" id="BAAAUF010000008">
    <property type="protein sequence ID" value="GAA3029868.1"/>
    <property type="molecule type" value="Genomic_DNA"/>
</dbReference>
<evidence type="ECO:0000313" key="5">
    <source>
        <dbReference type="Proteomes" id="UP001501532"/>
    </source>
</evidence>
<dbReference type="NCBIfam" id="NF009466">
    <property type="entry name" value="PRK12826.1-2"/>
    <property type="match status" value="1"/>
</dbReference>
<evidence type="ECO:0000313" key="4">
    <source>
        <dbReference type="EMBL" id="GAA3029868.1"/>
    </source>
</evidence>
<feature type="domain" description="Ketoreductase" evidence="3">
    <location>
        <begin position="32"/>
        <end position="210"/>
    </location>
</feature>
<dbReference type="Pfam" id="PF13561">
    <property type="entry name" value="adh_short_C2"/>
    <property type="match status" value="1"/>
</dbReference>
<organism evidence="4 5">
    <name type="scientific">Streptomyces glomeratus</name>
    <dbReference type="NCBI Taxonomy" id="284452"/>
    <lineage>
        <taxon>Bacteria</taxon>
        <taxon>Bacillati</taxon>
        <taxon>Actinomycetota</taxon>
        <taxon>Actinomycetes</taxon>
        <taxon>Kitasatosporales</taxon>
        <taxon>Streptomycetaceae</taxon>
        <taxon>Streptomyces</taxon>
    </lineage>
</organism>
<reference evidence="5" key="1">
    <citation type="journal article" date="2019" name="Int. J. Syst. Evol. Microbiol.">
        <title>The Global Catalogue of Microorganisms (GCM) 10K type strain sequencing project: providing services to taxonomists for standard genome sequencing and annotation.</title>
        <authorList>
            <consortium name="The Broad Institute Genomics Platform"/>
            <consortium name="The Broad Institute Genome Sequencing Center for Infectious Disease"/>
            <person name="Wu L."/>
            <person name="Ma J."/>
        </authorList>
    </citation>
    <scope>NUCLEOTIDE SEQUENCE [LARGE SCALE GENOMIC DNA]</scope>
    <source>
        <strain evidence="5">JCM 9091</strain>
    </source>
</reference>
<name>A0ABP6L3C8_9ACTN</name>
<accession>A0ABP6L3C8</accession>
<evidence type="ECO:0000256" key="1">
    <source>
        <dbReference type="ARBA" id="ARBA00006484"/>
    </source>
</evidence>
<sequence>MTGRRTASDDPAPTRTDHHEKGITMDVDLTGKRVLVTGGTRGIGRGIVLALARAGAKVVTCYRSDSEAVEGLVKELAAIGGDHHVLKADVSDPEAVARLVDETEARLGALDVLVNNAGVISHVPFAELPLDEWRRVIDTNLTAPFLVIQKALPLLREGSSIITVGSRAAVVGIPLRAHYTAAKAGLIGLTRSLMKELGPKGIRVNLVAPGVIETEEFEKASPEELERVQTRYRGLTGMGRLGRPDEVAGAVLFLASDLSAYVTGETLHVDGGI</sequence>
<gene>
    <name evidence="4" type="ORF">GCM10010448_09830</name>
</gene>
<dbReference type="InterPro" id="IPR057326">
    <property type="entry name" value="KR_dom"/>
</dbReference>
<comment type="similarity">
    <text evidence="1">Belongs to the short-chain dehydrogenases/reductases (SDR) family.</text>
</comment>
<dbReference type="Gene3D" id="3.40.50.720">
    <property type="entry name" value="NAD(P)-binding Rossmann-like Domain"/>
    <property type="match status" value="1"/>
</dbReference>
<dbReference type="PRINTS" id="PR00081">
    <property type="entry name" value="GDHRDH"/>
</dbReference>
<dbReference type="Proteomes" id="UP001501532">
    <property type="component" value="Unassembled WGS sequence"/>
</dbReference>
<comment type="caution">
    <text evidence="4">The sequence shown here is derived from an EMBL/GenBank/DDBJ whole genome shotgun (WGS) entry which is preliminary data.</text>
</comment>
<dbReference type="SMART" id="SM00822">
    <property type="entry name" value="PKS_KR"/>
    <property type="match status" value="1"/>
</dbReference>
<dbReference type="InterPro" id="IPR050259">
    <property type="entry name" value="SDR"/>
</dbReference>
<dbReference type="InterPro" id="IPR036291">
    <property type="entry name" value="NAD(P)-bd_dom_sf"/>
</dbReference>